<dbReference type="Proteomes" id="UP000233556">
    <property type="component" value="Unassembled WGS sequence"/>
</dbReference>
<evidence type="ECO:0000313" key="2">
    <source>
        <dbReference type="Proteomes" id="UP000233556"/>
    </source>
</evidence>
<keyword evidence="2" id="KW-1185">Reference proteome</keyword>
<evidence type="ECO:0000313" key="1">
    <source>
        <dbReference type="EMBL" id="PKU48778.1"/>
    </source>
</evidence>
<reference evidence="2" key="2">
    <citation type="submission" date="2017-12" db="EMBL/GenBank/DDBJ databases">
        <title>Genome sequence of the Bar-tailed Godwit (Limosa lapponica baueri).</title>
        <authorList>
            <person name="Lima N.C.B."/>
            <person name="Parody-Merino A.M."/>
            <person name="Battley P.F."/>
            <person name="Fidler A.E."/>
            <person name="Prosdocimi F."/>
        </authorList>
    </citation>
    <scope>NUCLEOTIDE SEQUENCE [LARGE SCALE GENOMIC DNA]</scope>
</reference>
<proteinExistence type="predicted"/>
<dbReference type="AlphaFoldDB" id="A0A2I0URW4"/>
<accession>A0A2I0URW4</accession>
<protein>
    <submittedName>
        <fullName evidence="1">Uncharacterized protein</fullName>
    </submittedName>
</protein>
<reference evidence="2" key="1">
    <citation type="submission" date="2017-11" db="EMBL/GenBank/DDBJ databases">
        <authorList>
            <person name="Lima N.C."/>
            <person name="Parody-Merino A.M."/>
            <person name="Battley P.F."/>
            <person name="Fidler A.E."/>
            <person name="Prosdocimi F."/>
        </authorList>
    </citation>
    <scope>NUCLEOTIDE SEQUENCE [LARGE SCALE GENOMIC DNA]</scope>
</reference>
<name>A0A2I0URW4_LIMLA</name>
<organism evidence="1 2">
    <name type="scientific">Limosa lapponica baueri</name>
    <dbReference type="NCBI Taxonomy" id="1758121"/>
    <lineage>
        <taxon>Eukaryota</taxon>
        <taxon>Metazoa</taxon>
        <taxon>Chordata</taxon>
        <taxon>Craniata</taxon>
        <taxon>Vertebrata</taxon>
        <taxon>Euteleostomi</taxon>
        <taxon>Archelosauria</taxon>
        <taxon>Archosauria</taxon>
        <taxon>Dinosauria</taxon>
        <taxon>Saurischia</taxon>
        <taxon>Theropoda</taxon>
        <taxon>Coelurosauria</taxon>
        <taxon>Aves</taxon>
        <taxon>Neognathae</taxon>
        <taxon>Neoaves</taxon>
        <taxon>Charadriiformes</taxon>
        <taxon>Scolopacidae</taxon>
        <taxon>Limosa</taxon>
    </lineage>
</organism>
<sequence length="133" mass="14775">MVQVKTILENDECHTLIEIMSDCKISMQLGFVSVCSYEETCTLSTKAKKVQDPALGFVESHDMGPLLKPVQVQKVGISSLKCVNHTTQFDVVCKLAEGALNPTVYVIDEDVEQYWSQYGPLRDTTCHQPPSGH</sequence>
<gene>
    <name evidence="1" type="ORF">llap_954</name>
</gene>
<dbReference type="OrthoDB" id="9397975at2759"/>
<dbReference type="EMBL" id="KZ505647">
    <property type="protein sequence ID" value="PKU48778.1"/>
    <property type="molecule type" value="Genomic_DNA"/>
</dbReference>